<proteinExistence type="predicted"/>
<dbReference type="InterPro" id="IPR029061">
    <property type="entry name" value="THDP-binding"/>
</dbReference>
<name>A0A4R1L611_9BACT</name>
<accession>A0A4R1L611</accession>
<dbReference type="OrthoDB" id="119428at2"/>
<dbReference type="Proteomes" id="UP000295210">
    <property type="component" value="Unassembled WGS sequence"/>
</dbReference>
<organism evidence="1 2">
    <name type="scientific">Acidipila rosea</name>
    <dbReference type="NCBI Taxonomy" id="768535"/>
    <lineage>
        <taxon>Bacteria</taxon>
        <taxon>Pseudomonadati</taxon>
        <taxon>Acidobacteriota</taxon>
        <taxon>Terriglobia</taxon>
        <taxon>Terriglobales</taxon>
        <taxon>Acidobacteriaceae</taxon>
        <taxon>Acidipila</taxon>
    </lineage>
</organism>
<evidence type="ECO:0000313" key="2">
    <source>
        <dbReference type="Proteomes" id="UP000295210"/>
    </source>
</evidence>
<protein>
    <submittedName>
        <fullName evidence="1">TPP-dependent pyruvate/acetoin dehydrogenase alpha subunit</fullName>
    </submittedName>
</protein>
<evidence type="ECO:0000313" key="1">
    <source>
        <dbReference type="EMBL" id="TCK73585.1"/>
    </source>
</evidence>
<dbReference type="Gene3D" id="3.40.50.970">
    <property type="match status" value="1"/>
</dbReference>
<dbReference type="EMBL" id="SMGK01000002">
    <property type="protein sequence ID" value="TCK73585.1"/>
    <property type="molecule type" value="Genomic_DNA"/>
</dbReference>
<dbReference type="AlphaFoldDB" id="A0A4R1L611"/>
<dbReference type="RefSeq" id="WP_131993325.1">
    <property type="nucleotide sequence ID" value="NZ_SMGK01000002.1"/>
</dbReference>
<gene>
    <name evidence="1" type="ORF">C7378_1198</name>
</gene>
<reference evidence="1 2" key="1">
    <citation type="submission" date="2019-03" db="EMBL/GenBank/DDBJ databases">
        <title>Genomic Encyclopedia of Type Strains, Phase IV (KMG-IV): sequencing the most valuable type-strain genomes for metagenomic binning, comparative biology and taxonomic classification.</title>
        <authorList>
            <person name="Goeker M."/>
        </authorList>
    </citation>
    <scope>NUCLEOTIDE SEQUENCE [LARGE SCALE GENOMIC DNA]</scope>
    <source>
        <strain evidence="1 2">DSM 103428</strain>
    </source>
</reference>
<dbReference type="SUPFAM" id="SSF52518">
    <property type="entry name" value="Thiamin diphosphate-binding fold (THDP-binding)"/>
    <property type="match status" value="1"/>
</dbReference>
<comment type="caution">
    <text evidence="1">The sequence shown here is derived from an EMBL/GenBank/DDBJ whole genome shotgun (WGS) entry which is preliminary data.</text>
</comment>
<keyword evidence="1" id="KW-0670">Pyruvate</keyword>
<sequence>MTPKTKAPAVLAQKFGKPLITTQTLRQIYTTLLECRMLAQHAGVRIERSITGLAAVAAVLRAEDMAAPASESLTTLYALGAPLEVLASTSVDKAAWKGILPPGPSSAHLLLATGAAAALQRKRPGNIVAAFVTGSRIHPEALHYSGQNKLPILYVCHARRSSSELDDLDFPVIPVDEDDAVAIYRVAFESIARARSGGGPTVIDCQPYPGRAEDAVLKMERYLTGRSLFREEWKQQVASRFAERLEAMKRERHIASLGGSALRRKKNEAGR</sequence>
<keyword evidence="2" id="KW-1185">Reference proteome</keyword>